<dbReference type="eggNOG" id="ENOG5032RMA">
    <property type="taxonomic scope" value="Bacteria"/>
</dbReference>
<evidence type="ECO:0000313" key="1">
    <source>
        <dbReference type="EMBL" id="KGP73109.1"/>
    </source>
</evidence>
<gene>
    <name evidence="1" type="ORF">N782_07540</name>
</gene>
<dbReference type="InterPro" id="IPR027056">
    <property type="entry name" value="Gluconate_2DH_su3"/>
</dbReference>
<dbReference type="Proteomes" id="UP000030147">
    <property type="component" value="Unassembled WGS sequence"/>
</dbReference>
<dbReference type="EMBL" id="AVBF01000018">
    <property type="protein sequence ID" value="KGP73109.1"/>
    <property type="molecule type" value="Genomic_DNA"/>
</dbReference>
<proteinExistence type="predicted"/>
<sequence>MTKDNHPSKTYYPTYDVLSQKNEWDNVTQQVIAERLHSKEGNVLSASHKRTLQALAKCLFPSHLGEQTLSISMVLDQRITNKKLSTFPRGARFTKEEIIIQGLENAERESIFHYHLPFSQLDKKEQLSILESWKGNDGEETIWNAIKSHLFYSTLTSELIKIIYADPHIWSTIGFAGPAYPRGYYAFGPHQFDEWEAKPHDENLL</sequence>
<keyword evidence="2" id="KW-1185">Reference proteome</keyword>
<evidence type="ECO:0008006" key="3">
    <source>
        <dbReference type="Google" id="ProtNLM"/>
    </source>
</evidence>
<dbReference type="Pfam" id="PF13618">
    <property type="entry name" value="Gluconate_2-dh3"/>
    <property type="match status" value="1"/>
</dbReference>
<reference evidence="1 2" key="1">
    <citation type="journal article" date="2015" name="Stand. Genomic Sci.">
        <title>High quality draft genome sequence of the moderately halophilic bacterium Pontibacillus yanchengensis Y32(T) and comparison among Pontibacillus genomes.</title>
        <authorList>
            <person name="Huang J."/>
            <person name="Qiao Z.X."/>
            <person name="Tang J.W."/>
            <person name="Wang G."/>
        </authorList>
    </citation>
    <scope>NUCLEOTIDE SEQUENCE [LARGE SCALE GENOMIC DNA]</scope>
    <source>
        <strain evidence="1 2">Y32</strain>
    </source>
</reference>
<accession>A0A0A2TC11</accession>
<organism evidence="1 2">
    <name type="scientific">Pontibacillus yanchengensis Y32</name>
    <dbReference type="NCBI Taxonomy" id="1385514"/>
    <lineage>
        <taxon>Bacteria</taxon>
        <taxon>Bacillati</taxon>
        <taxon>Bacillota</taxon>
        <taxon>Bacilli</taxon>
        <taxon>Bacillales</taxon>
        <taxon>Bacillaceae</taxon>
        <taxon>Pontibacillus</taxon>
    </lineage>
</organism>
<evidence type="ECO:0000313" key="2">
    <source>
        <dbReference type="Proteomes" id="UP000030147"/>
    </source>
</evidence>
<dbReference type="AlphaFoldDB" id="A0A0A2TC11"/>
<comment type="caution">
    <text evidence="1">The sequence shown here is derived from an EMBL/GenBank/DDBJ whole genome shotgun (WGS) entry which is preliminary data.</text>
</comment>
<name>A0A0A2TC11_9BACI</name>
<dbReference type="RefSeq" id="WP_036818423.1">
    <property type="nucleotide sequence ID" value="NZ_AVBF01000018.1"/>
</dbReference>
<protein>
    <recommendedName>
        <fullName evidence="3">Gluconate 2-dehydrogenase</fullName>
    </recommendedName>
</protein>
<dbReference type="STRING" id="1385514.N782_07540"/>
<dbReference type="OrthoDB" id="63962at2"/>